<comment type="caution">
    <text evidence="1">The sequence shown here is derived from an EMBL/GenBank/DDBJ whole genome shotgun (WGS) entry which is preliminary data.</text>
</comment>
<accession>A0ABP6UUC7</accession>
<protein>
    <submittedName>
        <fullName evidence="1">Uncharacterized protein</fullName>
    </submittedName>
</protein>
<evidence type="ECO:0000313" key="1">
    <source>
        <dbReference type="EMBL" id="GAA3522710.1"/>
    </source>
</evidence>
<gene>
    <name evidence="1" type="ORF">GCM10022393_41680</name>
</gene>
<organism evidence="1 2">
    <name type="scientific">Aquimarina addita</name>
    <dbReference type="NCBI Taxonomy" id="870485"/>
    <lineage>
        <taxon>Bacteria</taxon>
        <taxon>Pseudomonadati</taxon>
        <taxon>Bacteroidota</taxon>
        <taxon>Flavobacteriia</taxon>
        <taxon>Flavobacteriales</taxon>
        <taxon>Flavobacteriaceae</taxon>
        <taxon>Aquimarina</taxon>
    </lineage>
</organism>
<reference evidence="2" key="1">
    <citation type="journal article" date="2019" name="Int. J. Syst. Evol. Microbiol.">
        <title>The Global Catalogue of Microorganisms (GCM) 10K type strain sequencing project: providing services to taxonomists for standard genome sequencing and annotation.</title>
        <authorList>
            <consortium name="The Broad Institute Genomics Platform"/>
            <consortium name="The Broad Institute Genome Sequencing Center for Infectious Disease"/>
            <person name="Wu L."/>
            <person name="Ma J."/>
        </authorList>
    </citation>
    <scope>NUCLEOTIDE SEQUENCE [LARGE SCALE GENOMIC DNA]</scope>
    <source>
        <strain evidence="2">JCM 17106</strain>
    </source>
</reference>
<dbReference type="Proteomes" id="UP001500459">
    <property type="component" value="Unassembled WGS sequence"/>
</dbReference>
<proteinExistence type="predicted"/>
<keyword evidence="2" id="KW-1185">Reference proteome</keyword>
<dbReference type="RefSeq" id="WP_344930805.1">
    <property type="nucleotide sequence ID" value="NZ_BAABCW010000030.1"/>
</dbReference>
<dbReference type="EMBL" id="BAABCW010000030">
    <property type="protein sequence ID" value="GAA3522710.1"/>
    <property type="molecule type" value="Genomic_DNA"/>
</dbReference>
<evidence type="ECO:0000313" key="2">
    <source>
        <dbReference type="Proteomes" id="UP001500459"/>
    </source>
</evidence>
<name>A0ABP6UUC7_9FLAO</name>
<sequence length="222" mass="25363">MNSLDESLDSKLLSKLDELDKVKIENLNKFYDEFYINTPSPFGKTDFNFTASKSVKVNGVKYVDGVKTVVSKTENVDMIFKYGFPEFHKTKYCPDIKLSNGQTGKYKYVVEEGLDFSKYDNHFEEANNKLLEDIGIDKSFGKNSEGFYQKGDYRWNGRTPQFELRNAEGVWEKYTWHHFQDGKTILPVQSNIHTGALGGFNHSGGNSLDKHGVLGVFEFLGF</sequence>